<proteinExistence type="predicted"/>
<dbReference type="InterPro" id="IPR050640">
    <property type="entry name" value="Bact_2-comp_sensor_kinase"/>
</dbReference>
<dbReference type="InterPro" id="IPR036890">
    <property type="entry name" value="HATPase_C_sf"/>
</dbReference>
<sequence>MNEKIKDILLNKVLKYLVWIGGVVFIYSGVYWLGWRYALARTITLVVALLLVYYINKKWLIPRFFLPKKNAWYIFLAFATYVTMLFCIMTLDEQYWSLVSDSALKDIIEFYHSMVEEQGQQPTRETLYRPEFAFAFSSIYVLLTLFVSTSLELANIDKKRKEKAKQLNMEKTKAELKFLKSQINPHFLFNALNNIYSMSYMKMDQAPETVAKLSDMLRYMLYDCSNDLVELYKEVDYINNYIDFQNLKTANENKVEFGVEMENPKAKVTPMLFEPLVENAFKYSRIDEYPEGNIWIKLVQKGEYLDFVIQNSVAPDRERESVGGIGLENLKQRLVLSYPEEHKLVYKRQGNDFFVKLSIRMEN</sequence>
<feature type="domain" description="Signal transduction histidine kinase internal region" evidence="2">
    <location>
        <begin position="174"/>
        <end position="250"/>
    </location>
</feature>
<dbReference type="Gene3D" id="3.30.565.10">
    <property type="entry name" value="Histidine kinase-like ATPase, C-terminal domain"/>
    <property type="match status" value="1"/>
</dbReference>
<feature type="transmembrane region" description="Helical" evidence="1">
    <location>
        <begin position="12"/>
        <end position="32"/>
    </location>
</feature>
<dbReference type="GO" id="GO:0000155">
    <property type="term" value="F:phosphorelay sensor kinase activity"/>
    <property type="evidence" value="ECO:0007669"/>
    <property type="project" value="InterPro"/>
</dbReference>
<feature type="transmembrane region" description="Helical" evidence="1">
    <location>
        <begin position="132"/>
        <end position="154"/>
    </location>
</feature>
<dbReference type="InterPro" id="IPR010559">
    <property type="entry name" value="Sig_transdc_His_kin_internal"/>
</dbReference>
<protein>
    <recommendedName>
        <fullName evidence="2">Signal transduction histidine kinase internal region domain-containing protein</fullName>
    </recommendedName>
</protein>
<dbReference type="RefSeq" id="WP_338391200.1">
    <property type="nucleotide sequence ID" value="NZ_AP025314.1"/>
</dbReference>
<keyword evidence="1" id="KW-0472">Membrane</keyword>
<keyword evidence="1" id="KW-1133">Transmembrane helix</keyword>
<keyword evidence="1" id="KW-0812">Transmembrane</keyword>
<feature type="transmembrane region" description="Helical" evidence="1">
    <location>
        <begin position="38"/>
        <end position="55"/>
    </location>
</feature>
<dbReference type="Proteomes" id="UP001348817">
    <property type="component" value="Chromosome"/>
</dbReference>
<name>A0AAU9D568_9BACT</name>
<dbReference type="GO" id="GO:0016020">
    <property type="term" value="C:membrane"/>
    <property type="evidence" value="ECO:0007669"/>
    <property type="project" value="InterPro"/>
</dbReference>
<gene>
    <name evidence="3" type="ORF">FUAX_20360</name>
</gene>
<dbReference type="Pfam" id="PF06580">
    <property type="entry name" value="His_kinase"/>
    <property type="match status" value="1"/>
</dbReference>
<organism evidence="3 4">
    <name type="scientific">Fulvitalea axinellae</name>
    <dbReference type="NCBI Taxonomy" id="1182444"/>
    <lineage>
        <taxon>Bacteria</taxon>
        <taxon>Pseudomonadati</taxon>
        <taxon>Bacteroidota</taxon>
        <taxon>Cytophagia</taxon>
        <taxon>Cytophagales</taxon>
        <taxon>Persicobacteraceae</taxon>
        <taxon>Fulvitalea</taxon>
    </lineage>
</organism>
<keyword evidence="4" id="KW-1185">Reference proteome</keyword>
<feature type="transmembrane region" description="Helical" evidence="1">
    <location>
        <begin position="71"/>
        <end position="91"/>
    </location>
</feature>
<dbReference type="PANTHER" id="PTHR34220:SF7">
    <property type="entry name" value="SENSOR HISTIDINE KINASE YPDA"/>
    <property type="match status" value="1"/>
</dbReference>
<dbReference type="EMBL" id="AP025314">
    <property type="protein sequence ID" value="BDD09604.1"/>
    <property type="molecule type" value="Genomic_DNA"/>
</dbReference>
<evidence type="ECO:0000313" key="3">
    <source>
        <dbReference type="EMBL" id="BDD09604.1"/>
    </source>
</evidence>
<accession>A0AAU9D568</accession>
<dbReference type="KEGG" id="fax:FUAX_20360"/>
<evidence type="ECO:0000259" key="2">
    <source>
        <dbReference type="Pfam" id="PF06580"/>
    </source>
</evidence>
<dbReference type="PANTHER" id="PTHR34220">
    <property type="entry name" value="SENSOR HISTIDINE KINASE YPDA"/>
    <property type="match status" value="1"/>
</dbReference>
<evidence type="ECO:0000313" key="4">
    <source>
        <dbReference type="Proteomes" id="UP001348817"/>
    </source>
</evidence>
<reference evidence="3 4" key="1">
    <citation type="submission" date="2021-12" db="EMBL/GenBank/DDBJ databases">
        <title>Genome sequencing of bacteria with rrn-lacking chromosome and rrn-plasmid.</title>
        <authorList>
            <person name="Anda M."/>
            <person name="Iwasaki W."/>
        </authorList>
    </citation>
    <scope>NUCLEOTIDE SEQUENCE [LARGE SCALE GENOMIC DNA]</scope>
    <source>
        <strain evidence="3 4">DSM 100852</strain>
    </source>
</reference>
<evidence type="ECO:0000256" key="1">
    <source>
        <dbReference type="SAM" id="Phobius"/>
    </source>
</evidence>
<dbReference type="AlphaFoldDB" id="A0AAU9D568"/>